<sequence>MTTKLVTAVLMTADEMTPRLFDLDFQLLADAVLSIIAVFVLFLAMSYFLFNPAREFLKKRQDKIRNELEEARVSQEEAAALKKEYEDKLANINKEADEILSATRKKATANETRIITEARAEAARIVARAKIEADLEKKKVADEVKNEMVSLASVLAGKVIGNTIDAAAQDSLIDETLKEIGDSTWLS</sequence>
<keyword evidence="3 12" id="KW-0138">CF(0)</keyword>
<comment type="similarity">
    <text evidence="1 12 13">Belongs to the ATPase B chain family.</text>
</comment>
<dbReference type="PANTHER" id="PTHR33445:SF2">
    <property type="entry name" value="ATP SYNTHASE SUBUNIT B', CHLOROPLASTIC"/>
    <property type="match status" value="1"/>
</dbReference>
<dbReference type="GeneID" id="93302837"/>
<evidence type="ECO:0000256" key="1">
    <source>
        <dbReference type="ARBA" id="ARBA00005513"/>
    </source>
</evidence>
<gene>
    <name evidence="16" type="primary">atpF_2</name>
    <name evidence="12" type="synonym">atpF</name>
    <name evidence="15" type="synonym">atpF_1</name>
    <name evidence="16" type="ORF">BEH84_03655</name>
    <name evidence="15" type="ORF">BEI61_00084</name>
</gene>
<dbReference type="GO" id="GO:0012505">
    <property type="term" value="C:endomembrane system"/>
    <property type="evidence" value="ECO:0007669"/>
    <property type="project" value="UniProtKB-SubCell"/>
</dbReference>
<organism evidence="16 18">
    <name type="scientific">Eisenbergiella tayi</name>
    <dbReference type="NCBI Taxonomy" id="1432052"/>
    <lineage>
        <taxon>Bacteria</taxon>
        <taxon>Bacillati</taxon>
        <taxon>Bacillota</taxon>
        <taxon>Clostridia</taxon>
        <taxon>Lachnospirales</taxon>
        <taxon>Lachnospiraceae</taxon>
        <taxon>Eisenbergiella</taxon>
    </lineage>
</organism>
<dbReference type="NCBIfam" id="TIGR01144">
    <property type="entry name" value="ATP_synt_b"/>
    <property type="match status" value="1"/>
</dbReference>
<evidence type="ECO:0000256" key="11">
    <source>
        <dbReference type="ARBA" id="ARBA00037847"/>
    </source>
</evidence>
<dbReference type="CDD" id="cd06503">
    <property type="entry name" value="ATP-synt_Fo_b"/>
    <property type="match status" value="1"/>
</dbReference>
<evidence type="ECO:0000313" key="15">
    <source>
        <dbReference type="EMBL" id="ODM08455.1"/>
    </source>
</evidence>
<dbReference type="GO" id="GO:0046961">
    <property type="term" value="F:proton-transporting ATPase activity, rotational mechanism"/>
    <property type="evidence" value="ECO:0007669"/>
    <property type="project" value="TreeGrafter"/>
</dbReference>
<dbReference type="RefSeq" id="WP_081330045.1">
    <property type="nucleotide sequence ID" value="NZ_BAABXS010000001.1"/>
</dbReference>
<keyword evidence="12" id="KW-1003">Cell membrane</keyword>
<dbReference type="Pfam" id="PF00430">
    <property type="entry name" value="ATP-synt_B"/>
    <property type="match status" value="1"/>
</dbReference>
<dbReference type="GO" id="GO:0046933">
    <property type="term" value="F:proton-transporting ATP synthase activity, rotational mechanism"/>
    <property type="evidence" value="ECO:0007669"/>
    <property type="project" value="UniProtKB-UniRule"/>
</dbReference>
<dbReference type="GO" id="GO:0005886">
    <property type="term" value="C:plasma membrane"/>
    <property type="evidence" value="ECO:0007669"/>
    <property type="project" value="UniProtKB-SubCell"/>
</dbReference>
<evidence type="ECO:0000313" key="16">
    <source>
        <dbReference type="EMBL" id="ODM11226.1"/>
    </source>
</evidence>
<dbReference type="OrthoDB" id="1766706at2"/>
<reference evidence="17 18" key="1">
    <citation type="submission" date="2016-07" db="EMBL/GenBank/DDBJ databases">
        <title>Characterization of isolates of Eisenbergiella tayi derived from blood cultures, using whole genome sequencing.</title>
        <authorList>
            <person name="Burdz T."/>
            <person name="Wiebe D."/>
            <person name="Huynh C."/>
            <person name="Bernard K."/>
        </authorList>
    </citation>
    <scope>NUCLEOTIDE SEQUENCE [LARGE SCALE GENOMIC DNA]</scope>
    <source>
        <strain evidence="15 17">NML 110608</strain>
        <strain evidence="16 18">NML 120489</strain>
    </source>
</reference>
<keyword evidence="4 12" id="KW-0812">Transmembrane</keyword>
<keyword evidence="5 12" id="KW-0375">Hydrogen ion transport</keyword>
<proteinExistence type="inferred from homology"/>
<dbReference type="HAMAP" id="MF_01398">
    <property type="entry name" value="ATP_synth_b_bprime"/>
    <property type="match status" value="1"/>
</dbReference>
<evidence type="ECO:0000256" key="12">
    <source>
        <dbReference type="HAMAP-Rule" id="MF_01398"/>
    </source>
</evidence>
<feature type="coiled-coil region" evidence="14">
    <location>
        <begin position="54"/>
        <end position="102"/>
    </location>
</feature>
<dbReference type="AlphaFoldDB" id="A0A1E3ASN9"/>
<dbReference type="PATRIC" id="fig|1432052.3.peg.4056"/>
<evidence type="ECO:0000256" key="5">
    <source>
        <dbReference type="ARBA" id="ARBA00022781"/>
    </source>
</evidence>
<keyword evidence="7 12" id="KW-0406">Ion transport</keyword>
<evidence type="ECO:0000256" key="7">
    <source>
        <dbReference type="ARBA" id="ARBA00023065"/>
    </source>
</evidence>
<dbReference type="PANTHER" id="PTHR33445">
    <property type="entry name" value="ATP SYNTHASE SUBUNIT B', CHLOROPLASTIC"/>
    <property type="match status" value="1"/>
</dbReference>
<name>A0A1E3ASN9_9FIRM</name>
<evidence type="ECO:0000256" key="13">
    <source>
        <dbReference type="RuleBase" id="RU003848"/>
    </source>
</evidence>
<evidence type="ECO:0000313" key="17">
    <source>
        <dbReference type="Proteomes" id="UP000094067"/>
    </source>
</evidence>
<dbReference type="EMBL" id="MCGI01000003">
    <property type="protein sequence ID" value="ODM11226.1"/>
    <property type="molecule type" value="Genomic_DNA"/>
</dbReference>
<evidence type="ECO:0000256" key="4">
    <source>
        <dbReference type="ARBA" id="ARBA00022692"/>
    </source>
</evidence>
<evidence type="ECO:0000256" key="6">
    <source>
        <dbReference type="ARBA" id="ARBA00022989"/>
    </source>
</evidence>
<evidence type="ECO:0000256" key="9">
    <source>
        <dbReference type="ARBA" id="ARBA00023310"/>
    </source>
</evidence>
<evidence type="ECO:0000313" key="18">
    <source>
        <dbReference type="Proteomes" id="UP000095003"/>
    </source>
</evidence>
<protein>
    <recommendedName>
        <fullName evidence="12">ATP synthase subunit b</fullName>
    </recommendedName>
    <alternativeName>
        <fullName evidence="12">ATP synthase F(0) sector subunit b</fullName>
    </alternativeName>
    <alternativeName>
        <fullName evidence="12">ATPase subunit I</fullName>
    </alternativeName>
    <alternativeName>
        <fullName evidence="12">F-type ATPase subunit b</fullName>
        <shortName evidence="12">F-ATPase subunit b</shortName>
    </alternativeName>
</protein>
<dbReference type="InterPro" id="IPR005864">
    <property type="entry name" value="ATP_synth_F0_bsu_bac"/>
</dbReference>
<comment type="subcellular location">
    <subcellularLocation>
        <location evidence="12">Cell membrane</location>
        <topology evidence="12">Single-pass membrane protein</topology>
    </subcellularLocation>
    <subcellularLocation>
        <location evidence="11">Endomembrane system</location>
        <topology evidence="11">Single-pass membrane protein</topology>
    </subcellularLocation>
</comment>
<evidence type="ECO:0000256" key="8">
    <source>
        <dbReference type="ARBA" id="ARBA00023136"/>
    </source>
</evidence>
<comment type="subunit">
    <text evidence="12">F-type ATPases have 2 components, F(1) - the catalytic core - and F(0) - the membrane proton channel. F(1) has five subunits: alpha(3), beta(3), gamma(1), delta(1), epsilon(1). F(0) has three main subunits: a(1), b(2) and c(10-14). The alpha and beta chains form an alternating ring which encloses part of the gamma chain. F(1) is attached to F(0) by a central stalk formed by the gamma and epsilon chains, while a peripheral stalk is formed by the delta and b chains.</text>
</comment>
<dbReference type="InterPro" id="IPR002146">
    <property type="entry name" value="ATP_synth_b/b'su_bac/chlpt"/>
</dbReference>
<evidence type="ECO:0000256" key="2">
    <source>
        <dbReference type="ARBA" id="ARBA00022448"/>
    </source>
</evidence>
<accession>A0A1E3ASN9</accession>
<dbReference type="InterPro" id="IPR050059">
    <property type="entry name" value="ATP_synthase_B_chain"/>
</dbReference>
<evidence type="ECO:0000256" key="3">
    <source>
        <dbReference type="ARBA" id="ARBA00022547"/>
    </source>
</evidence>
<comment type="function">
    <text evidence="10 12">F(1)F(0) ATP synthase produces ATP from ADP in the presence of a proton or sodium gradient. F-type ATPases consist of two structural domains, F(1) containing the extramembraneous catalytic core and F(0) containing the membrane proton channel, linked together by a central stalk and a peripheral stalk. During catalysis, ATP synthesis in the catalytic domain of F(1) is coupled via a rotary mechanism of the central stalk subunits to proton translocation.</text>
</comment>
<evidence type="ECO:0000256" key="14">
    <source>
        <dbReference type="SAM" id="Coils"/>
    </source>
</evidence>
<comment type="caution">
    <text evidence="16">The sequence shown here is derived from an EMBL/GenBank/DDBJ whole genome shotgun (WGS) entry which is preliminary data.</text>
</comment>
<keyword evidence="2 12" id="KW-0813">Transport</keyword>
<dbReference type="Proteomes" id="UP000094067">
    <property type="component" value="Unassembled WGS sequence"/>
</dbReference>
<evidence type="ECO:0000256" key="10">
    <source>
        <dbReference type="ARBA" id="ARBA00025198"/>
    </source>
</evidence>
<dbReference type="Proteomes" id="UP000095003">
    <property type="component" value="Unassembled WGS sequence"/>
</dbReference>
<keyword evidence="9 12" id="KW-0066">ATP synthesis</keyword>
<dbReference type="GO" id="GO:0045259">
    <property type="term" value="C:proton-transporting ATP synthase complex"/>
    <property type="evidence" value="ECO:0007669"/>
    <property type="project" value="UniProtKB-KW"/>
</dbReference>
<feature type="transmembrane region" description="Helical" evidence="12">
    <location>
        <begin position="27"/>
        <end position="50"/>
    </location>
</feature>
<comment type="function">
    <text evidence="12">Component of the F(0) channel, it forms part of the peripheral stalk, linking F(1) to F(0).</text>
</comment>
<keyword evidence="8 12" id="KW-0472">Membrane</keyword>
<keyword evidence="14" id="KW-0175">Coiled coil</keyword>
<dbReference type="EMBL" id="MCGH01000001">
    <property type="protein sequence ID" value="ODM08455.1"/>
    <property type="molecule type" value="Genomic_DNA"/>
</dbReference>
<keyword evidence="6 12" id="KW-1133">Transmembrane helix</keyword>